<sequence length="137" mass="14841">MKIIKWASLSGVLLISACGVSQNEVNSANYGSKPIDNDAKVIGMIKESLKDPDSLKVISITTPARGFSKYGFGSTEHGWFTTITYNAKNSYGGYVGAKSSTFVYLNGDYKVAVPMSNGERVMLDKVSFSCKDNCQTK</sequence>
<name>A0A3U3Q880_SALET</name>
<accession>A0A3U3Q880</accession>
<feature type="signal peptide" evidence="1">
    <location>
        <begin position="1"/>
        <end position="23"/>
    </location>
</feature>
<dbReference type="PROSITE" id="PS51257">
    <property type="entry name" value="PROKAR_LIPOPROTEIN"/>
    <property type="match status" value="1"/>
</dbReference>
<reference evidence="2" key="1">
    <citation type="journal article" date="2018" name="Genome Biol.">
        <title>SKESA: strategic k-mer extension for scrupulous assemblies.</title>
        <authorList>
            <person name="Souvorov A."/>
            <person name="Agarwala R."/>
            <person name="Lipman D.J."/>
        </authorList>
    </citation>
    <scope>NUCLEOTIDE SEQUENCE</scope>
    <source>
        <strain evidence="2">Salmonella enterica</strain>
    </source>
</reference>
<dbReference type="AlphaFoldDB" id="A0A3U3Q880"/>
<evidence type="ECO:0000256" key="1">
    <source>
        <dbReference type="SAM" id="SignalP"/>
    </source>
</evidence>
<reference evidence="2" key="2">
    <citation type="submission" date="2019-10" db="EMBL/GenBank/DDBJ databases">
        <authorList>
            <consortium name="NCBI Pathogen Detection Project"/>
        </authorList>
    </citation>
    <scope>NUCLEOTIDE SEQUENCE</scope>
    <source>
        <strain evidence="2">Salmonella enterica</strain>
    </source>
</reference>
<keyword evidence="1" id="KW-0732">Signal</keyword>
<organism evidence="2">
    <name type="scientific">Salmonella enterica I</name>
    <dbReference type="NCBI Taxonomy" id="59201"/>
    <lineage>
        <taxon>Bacteria</taxon>
        <taxon>Pseudomonadati</taxon>
        <taxon>Pseudomonadota</taxon>
        <taxon>Gammaproteobacteria</taxon>
        <taxon>Enterobacterales</taxon>
        <taxon>Enterobacteriaceae</taxon>
        <taxon>Salmonella</taxon>
    </lineage>
</organism>
<evidence type="ECO:0008006" key="3">
    <source>
        <dbReference type="Google" id="ProtNLM"/>
    </source>
</evidence>
<feature type="chain" id="PRO_5030084961" description="Lipoprotein" evidence="1">
    <location>
        <begin position="24"/>
        <end position="137"/>
    </location>
</feature>
<proteinExistence type="predicted"/>
<comment type="caution">
    <text evidence="2">The sequence shown here is derived from an EMBL/GenBank/DDBJ whole genome shotgun (WGS) entry which is preliminary data.</text>
</comment>
<dbReference type="EMBL" id="DAAHCT010000033">
    <property type="protein sequence ID" value="HAB5521962.1"/>
    <property type="molecule type" value="Genomic_DNA"/>
</dbReference>
<gene>
    <name evidence="2" type="ORF">GB151_24375</name>
</gene>
<evidence type="ECO:0000313" key="2">
    <source>
        <dbReference type="EMBL" id="HAB5521962.1"/>
    </source>
</evidence>
<protein>
    <recommendedName>
        <fullName evidence="3">Lipoprotein</fullName>
    </recommendedName>
</protein>